<evidence type="ECO:0000256" key="1">
    <source>
        <dbReference type="SAM" id="Phobius"/>
    </source>
</evidence>
<protein>
    <submittedName>
        <fullName evidence="2">Uncharacterized protein</fullName>
    </submittedName>
</protein>
<dbReference type="EMBL" id="VSSQ01076553">
    <property type="protein sequence ID" value="MPN26866.1"/>
    <property type="molecule type" value="Genomic_DNA"/>
</dbReference>
<keyword evidence="1" id="KW-0472">Membrane</keyword>
<accession>A0A645GKX2</accession>
<dbReference type="AlphaFoldDB" id="A0A645GKX2"/>
<proteinExistence type="predicted"/>
<keyword evidence="1" id="KW-0812">Transmembrane</keyword>
<comment type="caution">
    <text evidence="2">The sequence shown here is derived from an EMBL/GenBank/DDBJ whole genome shotgun (WGS) entry which is preliminary data.</text>
</comment>
<feature type="transmembrane region" description="Helical" evidence="1">
    <location>
        <begin position="36"/>
        <end position="54"/>
    </location>
</feature>
<sequence>MQFSNMSSDVEDALIPILCSILPILKPGVSFSNMNALMPLVPFFLSVIAITIYTSDSPPFVMNTFDPFITQWSSSNTATVCCPAASVPALGSVSPKAPRYFPSANGFRYFCFCSSVPNWYMGCAHSDVWAESITPVVAHTLDNSSTAMA</sequence>
<name>A0A645GKX2_9ZZZZ</name>
<organism evidence="2">
    <name type="scientific">bioreactor metagenome</name>
    <dbReference type="NCBI Taxonomy" id="1076179"/>
    <lineage>
        <taxon>unclassified sequences</taxon>
        <taxon>metagenomes</taxon>
        <taxon>ecological metagenomes</taxon>
    </lineage>
</organism>
<evidence type="ECO:0000313" key="2">
    <source>
        <dbReference type="EMBL" id="MPN26866.1"/>
    </source>
</evidence>
<gene>
    <name evidence="2" type="ORF">SDC9_174292</name>
</gene>
<reference evidence="2" key="1">
    <citation type="submission" date="2019-08" db="EMBL/GenBank/DDBJ databases">
        <authorList>
            <person name="Kucharzyk K."/>
            <person name="Murdoch R.W."/>
            <person name="Higgins S."/>
            <person name="Loffler F."/>
        </authorList>
    </citation>
    <scope>NUCLEOTIDE SEQUENCE</scope>
</reference>
<keyword evidence="1" id="KW-1133">Transmembrane helix</keyword>